<dbReference type="InterPro" id="IPR001650">
    <property type="entry name" value="Helicase_C-like"/>
</dbReference>
<dbReference type="PANTHER" id="PTHR18934:SF118">
    <property type="entry name" value="ATP-DEPENDENT RNA HELICASE DHX33"/>
    <property type="match status" value="1"/>
</dbReference>
<dbReference type="EMBL" id="KK116496">
    <property type="protein sequence ID" value="KFM67921.1"/>
    <property type="molecule type" value="Genomic_DNA"/>
</dbReference>
<comment type="catalytic activity">
    <reaction evidence="4">
        <text>ATP + H2O = ADP + phosphate + H(+)</text>
        <dbReference type="Rhea" id="RHEA:13065"/>
        <dbReference type="ChEBI" id="CHEBI:15377"/>
        <dbReference type="ChEBI" id="CHEBI:15378"/>
        <dbReference type="ChEBI" id="CHEBI:30616"/>
        <dbReference type="ChEBI" id="CHEBI:43474"/>
        <dbReference type="ChEBI" id="CHEBI:456216"/>
        <dbReference type="EC" id="3.6.4.13"/>
    </reaction>
</comment>
<evidence type="ECO:0000313" key="6">
    <source>
        <dbReference type="EMBL" id="KFM67921.1"/>
    </source>
</evidence>
<keyword evidence="3 6" id="KW-0067">ATP-binding</keyword>
<proteinExistence type="predicted"/>
<evidence type="ECO:0000259" key="5">
    <source>
        <dbReference type="Pfam" id="PF00271"/>
    </source>
</evidence>
<dbReference type="Gene3D" id="3.40.50.300">
    <property type="entry name" value="P-loop containing nucleotide triphosphate hydrolases"/>
    <property type="match status" value="1"/>
</dbReference>
<dbReference type="GO" id="GO:0003725">
    <property type="term" value="F:double-stranded RNA binding"/>
    <property type="evidence" value="ECO:0007669"/>
    <property type="project" value="TreeGrafter"/>
</dbReference>
<accession>A0A087TS32</accession>
<dbReference type="PANTHER" id="PTHR18934">
    <property type="entry name" value="ATP-DEPENDENT RNA HELICASE"/>
    <property type="match status" value="1"/>
</dbReference>
<sequence>MVLESKKVALELPLGCKRILPCALYSALPTDHQTAVFKPAPSGARKVIFSTNIAETSVTIPGIKYVI</sequence>
<dbReference type="GO" id="GO:0003724">
    <property type="term" value="F:RNA helicase activity"/>
    <property type="evidence" value="ECO:0007669"/>
    <property type="project" value="UniProtKB-EC"/>
</dbReference>
<evidence type="ECO:0000256" key="1">
    <source>
        <dbReference type="ARBA" id="ARBA00012552"/>
    </source>
</evidence>
<dbReference type="STRING" id="407821.A0A087TS32"/>
<organism evidence="6 7">
    <name type="scientific">Stegodyphus mimosarum</name>
    <name type="common">African social velvet spider</name>
    <dbReference type="NCBI Taxonomy" id="407821"/>
    <lineage>
        <taxon>Eukaryota</taxon>
        <taxon>Metazoa</taxon>
        <taxon>Ecdysozoa</taxon>
        <taxon>Arthropoda</taxon>
        <taxon>Chelicerata</taxon>
        <taxon>Arachnida</taxon>
        <taxon>Araneae</taxon>
        <taxon>Araneomorphae</taxon>
        <taxon>Entelegynae</taxon>
        <taxon>Eresoidea</taxon>
        <taxon>Eresidae</taxon>
        <taxon>Stegodyphus</taxon>
    </lineage>
</organism>
<dbReference type="AlphaFoldDB" id="A0A087TS32"/>
<dbReference type="GO" id="GO:0016787">
    <property type="term" value="F:hydrolase activity"/>
    <property type="evidence" value="ECO:0007669"/>
    <property type="project" value="UniProtKB-KW"/>
</dbReference>
<evidence type="ECO:0000256" key="4">
    <source>
        <dbReference type="ARBA" id="ARBA00047984"/>
    </source>
</evidence>
<dbReference type="OrthoDB" id="10253254at2759"/>
<protein>
    <recommendedName>
        <fullName evidence="1">RNA helicase</fullName>
        <ecNumber evidence="1">3.6.4.13</ecNumber>
    </recommendedName>
</protein>
<dbReference type="InterPro" id="IPR027417">
    <property type="entry name" value="P-loop_NTPase"/>
</dbReference>
<gene>
    <name evidence="6" type="ORF">X975_23339</name>
</gene>
<evidence type="ECO:0000256" key="3">
    <source>
        <dbReference type="ARBA" id="ARBA00022806"/>
    </source>
</evidence>
<dbReference type="GO" id="GO:0005730">
    <property type="term" value="C:nucleolus"/>
    <property type="evidence" value="ECO:0007669"/>
    <property type="project" value="TreeGrafter"/>
</dbReference>
<evidence type="ECO:0000313" key="7">
    <source>
        <dbReference type="Proteomes" id="UP000054359"/>
    </source>
</evidence>
<reference evidence="6 7" key="1">
    <citation type="submission" date="2013-11" db="EMBL/GenBank/DDBJ databases">
        <title>Genome sequencing of Stegodyphus mimosarum.</title>
        <authorList>
            <person name="Bechsgaard J."/>
        </authorList>
    </citation>
    <scope>NUCLEOTIDE SEQUENCE [LARGE SCALE GENOMIC DNA]</scope>
</reference>
<keyword evidence="3 6" id="KW-0547">Nucleotide-binding</keyword>
<dbReference type="GO" id="GO:0045943">
    <property type="term" value="P:positive regulation of transcription by RNA polymerase I"/>
    <property type="evidence" value="ECO:0007669"/>
    <property type="project" value="TreeGrafter"/>
</dbReference>
<evidence type="ECO:0000256" key="2">
    <source>
        <dbReference type="ARBA" id="ARBA00022801"/>
    </source>
</evidence>
<keyword evidence="2" id="KW-0378">Hydrolase</keyword>
<dbReference type="Proteomes" id="UP000054359">
    <property type="component" value="Unassembled WGS sequence"/>
</dbReference>
<dbReference type="Pfam" id="PF00271">
    <property type="entry name" value="Helicase_C"/>
    <property type="match status" value="1"/>
</dbReference>
<feature type="domain" description="Helicase C-terminal" evidence="5">
    <location>
        <begin position="19"/>
        <end position="67"/>
    </location>
</feature>
<keyword evidence="7" id="KW-1185">Reference proteome</keyword>
<name>A0A087TS32_STEMI</name>
<dbReference type="SUPFAM" id="SSF52540">
    <property type="entry name" value="P-loop containing nucleoside triphosphate hydrolases"/>
    <property type="match status" value="1"/>
</dbReference>
<feature type="non-terminal residue" evidence="6">
    <location>
        <position position="67"/>
    </location>
</feature>
<dbReference type="EC" id="3.6.4.13" evidence="1"/>
<keyword evidence="3 6" id="KW-0347">Helicase</keyword>